<dbReference type="Pfam" id="PF09346">
    <property type="entry name" value="SMI1_KNR4"/>
    <property type="match status" value="1"/>
</dbReference>
<name>L7KQ12_9ACTN</name>
<reference evidence="2 3" key="1">
    <citation type="submission" date="2012-12" db="EMBL/GenBank/DDBJ databases">
        <title>Whole genome shotgun sequence of Gordonia aichiensis NBRC 108223.</title>
        <authorList>
            <person name="Isaki-Nakamura S."/>
            <person name="Hosoyama A."/>
            <person name="Tsuchikane K."/>
            <person name="Ando Y."/>
            <person name="Baba S."/>
            <person name="Ohji S."/>
            <person name="Hamada M."/>
            <person name="Tamura T."/>
            <person name="Yamazoe A."/>
            <person name="Yamazaki S."/>
            <person name="Fujita N."/>
        </authorList>
    </citation>
    <scope>NUCLEOTIDE SEQUENCE [LARGE SCALE GENOMIC DNA]</scope>
    <source>
        <strain evidence="2 3">NBRC 108223</strain>
    </source>
</reference>
<protein>
    <recommendedName>
        <fullName evidence="1">Knr4/Smi1-like domain-containing protein</fullName>
    </recommendedName>
</protein>
<dbReference type="STRING" id="1220583.GOACH_26_00530"/>
<feature type="domain" description="Knr4/Smi1-like" evidence="1">
    <location>
        <begin position="91"/>
        <end position="203"/>
    </location>
</feature>
<dbReference type="SUPFAM" id="SSF160631">
    <property type="entry name" value="SMI1/KNR4-like"/>
    <property type="match status" value="1"/>
</dbReference>
<evidence type="ECO:0000259" key="1">
    <source>
        <dbReference type="Pfam" id="PF09346"/>
    </source>
</evidence>
<dbReference type="InterPro" id="IPR037883">
    <property type="entry name" value="Knr4/Smi1-like_sf"/>
</dbReference>
<dbReference type="AlphaFoldDB" id="L7KQ12"/>
<dbReference type="RefSeq" id="WP_005178554.1">
    <property type="nucleotide sequence ID" value="NZ_BANR01000026.1"/>
</dbReference>
<evidence type="ECO:0000313" key="2">
    <source>
        <dbReference type="EMBL" id="GAC50586.1"/>
    </source>
</evidence>
<comment type="caution">
    <text evidence="2">The sequence shown here is derived from an EMBL/GenBank/DDBJ whole genome shotgun (WGS) entry which is preliminary data.</text>
</comment>
<organism evidence="2 3">
    <name type="scientific">Gordonia aichiensis NBRC 108223</name>
    <dbReference type="NCBI Taxonomy" id="1220583"/>
    <lineage>
        <taxon>Bacteria</taxon>
        <taxon>Bacillati</taxon>
        <taxon>Actinomycetota</taxon>
        <taxon>Actinomycetes</taxon>
        <taxon>Mycobacteriales</taxon>
        <taxon>Gordoniaceae</taxon>
        <taxon>Gordonia</taxon>
    </lineage>
</organism>
<sequence>MIGWLAALRSADSSEAGTLAEAVAHAAATVSGVDFDEVVARGRAAVERGMCCDIYQLPENELDGPAAIVGTDVGATSVYDVRRFTYRAGSSLKEVRAAEEALGVPLPPRWVDYLTGPSVLDLFDGEEYLDIFTPADIVDVTNAYFEWVPRIGAAMIAGDGGSGRLLLDTRVGDDSPVVFSYSGGDDGWEGTTVQADSIDDFIASAEAGTLEVVFDDAREYRPRV</sequence>
<keyword evidence="3" id="KW-1185">Reference proteome</keyword>
<accession>L7KQ12</accession>
<dbReference type="Proteomes" id="UP000010988">
    <property type="component" value="Unassembled WGS sequence"/>
</dbReference>
<gene>
    <name evidence="2" type="ORF">GOACH_26_00530</name>
</gene>
<dbReference type="OrthoDB" id="4371404at2"/>
<dbReference type="InterPro" id="IPR018958">
    <property type="entry name" value="Knr4/Smi1-like_dom"/>
</dbReference>
<dbReference type="EMBL" id="BANR01000026">
    <property type="protein sequence ID" value="GAC50586.1"/>
    <property type="molecule type" value="Genomic_DNA"/>
</dbReference>
<proteinExistence type="predicted"/>
<dbReference type="eggNOG" id="ENOG5032I5R">
    <property type="taxonomic scope" value="Bacteria"/>
</dbReference>
<evidence type="ECO:0000313" key="3">
    <source>
        <dbReference type="Proteomes" id="UP000010988"/>
    </source>
</evidence>
<dbReference type="Gene3D" id="3.40.1580.10">
    <property type="entry name" value="SMI1/KNR4-like"/>
    <property type="match status" value="1"/>
</dbReference>